<dbReference type="KEGG" id="dbk:DGMP_11350"/>
<dbReference type="Proteomes" id="UP000826725">
    <property type="component" value="Chromosome"/>
</dbReference>
<dbReference type="RefSeq" id="WP_228856566.1">
    <property type="nucleotide sequence ID" value="NZ_AP024086.1"/>
</dbReference>
<feature type="domain" description="Glycosyltransferase 2-like" evidence="4">
    <location>
        <begin position="8"/>
        <end position="123"/>
    </location>
</feature>
<reference evidence="5" key="1">
    <citation type="submission" date="2020-09" db="EMBL/GenBank/DDBJ databases">
        <title>Desulfogranum mesoprofundum gen. nov., sp. nov., a novel mesophilic, sulfate-reducing chemolithoautotroph isolated from a deep-sea hydrothermal vent chimney in the Suiyo Seamount.</title>
        <authorList>
            <person name="Hashimoto Y."/>
            <person name="Nakagawa S."/>
        </authorList>
    </citation>
    <scope>NUCLEOTIDE SEQUENCE</scope>
    <source>
        <strain evidence="5">KT2</strain>
    </source>
</reference>
<comment type="similarity">
    <text evidence="1">Belongs to the glycosyltransferase 2 family.</text>
</comment>
<dbReference type="GO" id="GO:0016757">
    <property type="term" value="F:glycosyltransferase activity"/>
    <property type="evidence" value="ECO:0007669"/>
    <property type="project" value="UniProtKB-KW"/>
</dbReference>
<name>A0A8D5JLC7_9BACT</name>
<dbReference type="AlphaFoldDB" id="A0A8D5JLC7"/>
<sequence length="308" mass="35310">MDQKTRASFVVSTYNRASDLERCIDSILAQQCHSPIEILIIDDASTDHTVEMIRKKYDNRVKLICRETNCGSIRNRNYGANLSAGDIVFIVDDDSELPGIHTVEEVLQQFNDQRIGAVAIPFIQDGNLINGHPQGKNGSDIFIAASFIGCACAVRRDTFLGLGGFDEFFYHQVEEDDFCIRLLESGKMCAIAAVSEPMRHFESPARSFEKWDFYGRRNSLLYIWKNCPTVYLLPNLAINTFRGIQHTFRKNRYLWNIKGMIDGYRIICRSFFNSDQLRYPVRKSVYNIVRQMRNKGPLPLSSLDHLSK</sequence>
<dbReference type="InterPro" id="IPR001173">
    <property type="entry name" value="Glyco_trans_2-like"/>
</dbReference>
<protein>
    <recommendedName>
        <fullName evidence="4">Glycosyltransferase 2-like domain-containing protein</fullName>
    </recommendedName>
</protein>
<accession>A0A8D5JLC7</accession>
<evidence type="ECO:0000259" key="4">
    <source>
        <dbReference type="Pfam" id="PF00535"/>
    </source>
</evidence>
<evidence type="ECO:0000256" key="3">
    <source>
        <dbReference type="ARBA" id="ARBA00022679"/>
    </source>
</evidence>
<proteinExistence type="inferred from homology"/>
<evidence type="ECO:0000313" key="5">
    <source>
        <dbReference type="EMBL" id="BCL60442.1"/>
    </source>
</evidence>
<gene>
    <name evidence="5" type="ORF">DGMP_11350</name>
</gene>
<keyword evidence="6" id="KW-1185">Reference proteome</keyword>
<evidence type="ECO:0000313" key="6">
    <source>
        <dbReference type="Proteomes" id="UP000826725"/>
    </source>
</evidence>
<dbReference type="EMBL" id="AP024086">
    <property type="protein sequence ID" value="BCL60442.1"/>
    <property type="molecule type" value="Genomic_DNA"/>
</dbReference>
<keyword evidence="3" id="KW-0808">Transferase</keyword>
<dbReference type="PANTHER" id="PTHR43179">
    <property type="entry name" value="RHAMNOSYLTRANSFERASE WBBL"/>
    <property type="match status" value="1"/>
</dbReference>
<evidence type="ECO:0000256" key="2">
    <source>
        <dbReference type="ARBA" id="ARBA00022676"/>
    </source>
</evidence>
<organism evidence="5 6">
    <name type="scientific">Desulfomarina profundi</name>
    <dbReference type="NCBI Taxonomy" id="2772557"/>
    <lineage>
        <taxon>Bacteria</taxon>
        <taxon>Pseudomonadati</taxon>
        <taxon>Thermodesulfobacteriota</taxon>
        <taxon>Desulfobulbia</taxon>
        <taxon>Desulfobulbales</taxon>
        <taxon>Desulfobulbaceae</taxon>
        <taxon>Desulfomarina</taxon>
    </lineage>
</organism>
<dbReference type="Pfam" id="PF00535">
    <property type="entry name" value="Glycos_transf_2"/>
    <property type="match status" value="1"/>
</dbReference>
<dbReference type="CDD" id="cd00761">
    <property type="entry name" value="Glyco_tranf_GTA_type"/>
    <property type="match status" value="1"/>
</dbReference>
<keyword evidence="2" id="KW-0328">Glycosyltransferase</keyword>
<dbReference type="PANTHER" id="PTHR43179:SF12">
    <property type="entry name" value="GALACTOFURANOSYLTRANSFERASE GLFT2"/>
    <property type="match status" value="1"/>
</dbReference>
<evidence type="ECO:0000256" key="1">
    <source>
        <dbReference type="ARBA" id="ARBA00006739"/>
    </source>
</evidence>